<comment type="subcellular location">
    <subcellularLocation>
        <location evidence="1">Cell membrane</location>
        <topology evidence="1">Multi-pass membrane protein</topology>
    </subcellularLocation>
</comment>
<evidence type="ECO:0000256" key="1">
    <source>
        <dbReference type="ARBA" id="ARBA00004651"/>
    </source>
</evidence>
<evidence type="ECO:0000256" key="2">
    <source>
        <dbReference type="ARBA" id="ARBA00022475"/>
    </source>
</evidence>
<evidence type="ECO:0000256" key="6">
    <source>
        <dbReference type="ARBA" id="ARBA00023136"/>
    </source>
</evidence>
<feature type="transmembrane region" description="Helical" evidence="7">
    <location>
        <begin position="134"/>
        <end position="154"/>
    </location>
</feature>
<keyword evidence="9" id="KW-1185">Reference proteome</keyword>
<organism evidence="8 9">
    <name type="scientific">Microbacterium nanhaiense</name>
    <dbReference type="NCBI Taxonomy" id="1301026"/>
    <lineage>
        <taxon>Bacteria</taxon>
        <taxon>Bacillati</taxon>
        <taxon>Actinomycetota</taxon>
        <taxon>Actinomycetes</taxon>
        <taxon>Micrococcales</taxon>
        <taxon>Microbacteriaceae</taxon>
        <taxon>Microbacterium</taxon>
    </lineage>
</organism>
<reference evidence="9" key="1">
    <citation type="journal article" date="2019" name="Int. J. Syst. Evol. Microbiol.">
        <title>The Global Catalogue of Microorganisms (GCM) 10K type strain sequencing project: providing services to taxonomists for standard genome sequencing and annotation.</title>
        <authorList>
            <consortium name="The Broad Institute Genomics Platform"/>
            <consortium name="The Broad Institute Genome Sequencing Center for Infectious Disease"/>
            <person name="Wu L."/>
            <person name="Ma J."/>
        </authorList>
    </citation>
    <scope>NUCLEOTIDE SEQUENCE [LARGE SCALE GENOMIC DNA]</scope>
    <source>
        <strain evidence="9">CGMCC 4.7181</strain>
    </source>
</reference>
<evidence type="ECO:0000256" key="3">
    <source>
        <dbReference type="ARBA" id="ARBA00022679"/>
    </source>
</evidence>
<dbReference type="Proteomes" id="UP000638043">
    <property type="component" value="Unassembled WGS sequence"/>
</dbReference>
<evidence type="ECO:0000256" key="7">
    <source>
        <dbReference type="SAM" id="Phobius"/>
    </source>
</evidence>
<gene>
    <name evidence="8" type="ORF">GCM10010910_13160</name>
</gene>
<feature type="transmembrane region" description="Helical" evidence="7">
    <location>
        <begin position="197"/>
        <end position="215"/>
    </location>
</feature>
<evidence type="ECO:0000313" key="8">
    <source>
        <dbReference type="EMBL" id="GGO62625.1"/>
    </source>
</evidence>
<dbReference type="Pfam" id="PF00953">
    <property type="entry name" value="Glycos_transf_4"/>
    <property type="match status" value="1"/>
</dbReference>
<keyword evidence="4 7" id="KW-0812">Transmembrane</keyword>
<feature type="transmembrane region" description="Helical" evidence="7">
    <location>
        <begin position="166"/>
        <end position="185"/>
    </location>
</feature>
<feature type="transmembrane region" description="Helical" evidence="7">
    <location>
        <begin position="227"/>
        <end position="247"/>
    </location>
</feature>
<dbReference type="GO" id="GO:0016740">
    <property type="term" value="F:transferase activity"/>
    <property type="evidence" value="ECO:0007669"/>
    <property type="project" value="UniProtKB-KW"/>
</dbReference>
<evidence type="ECO:0000256" key="4">
    <source>
        <dbReference type="ARBA" id="ARBA00022692"/>
    </source>
</evidence>
<protein>
    <submittedName>
        <fullName evidence="8">Undecaprenyl-phosphate alpha-N-acetylglucosaminyl 1-phosphate transferase</fullName>
    </submittedName>
</protein>
<feature type="transmembrane region" description="Helical" evidence="7">
    <location>
        <begin position="79"/>
        <end position="96"/>
    </location>
</feature>
<accession>A0ABQ2MZ67</accession>
<dbReference type="PANTHER" id="PTHR22926:SF3">
    <property type="entry name" value="UNDECAPRENYL-PHOSPHATE ALPHA-N-ACETYLGLUCOSAMINYL 1-PHOSPHATE TRANSFERASE"/>
    <property type="match status" value="1"/>
</dbReference>
<evidence type="ECO:0000313" key="9">
    <source>
        <dbReference type="Proteomes" id="UP000638043"/>
    </source>
</evidence>
<name>A0ABQ2MZ67_9MICO</name>
<sequence>MKLYLLTALVTAVITCGFSFVVWRVALRFKWYPAVRERDVHTRPTPRLGGIAMLLGIVSVLLLSRLVGFFDIFWAEPRVVWSVLGATLLIAFVGLADDIWDLDWFLKLGAQFVAAAIIAVGGGVQIYALPINGITLFSSGMSIVLTMFAIVVVMNAVNFIDGLDGLVAGVCLIANGVFFVYSYLLVRDAGATSYANLGTFLAVVLVGACAGFLPINWNPARMFMGDTGALVVGLLMATSAIAITGQLPPAALDQDVTGRSQIIGTLIPILLPILVVGLPLADFGMAIIRRTARGKSPFSPDREHLHHRMIDRGHSVRQAVLVFYAFSAIASLTMLLMYIFTGEDWFGEHRIGEYWIAVAYGVVGFAACLVLAVVPATPPRRESPAPEAVKGA</sequence>
<keyword evidence="5 7" id="KW-1133">Transmembrane helix</keyword>
<feature type="transmembrane region" description="Helical" evidence="7">
    <location>
        <begin position="48"/>
        <end position="67"/>
    </location>
</feature>
<evidence type="ECO:0000256" key="5">
    <source>
        <dbReference type="ARBA" id="ARBA00022989"/>
    </source>
</evidence>
<dbReference type="PROSITE" id="PS01348">
    <property type="entry name" value="MRAY_2"/>
    <property type="match status" value="1"/>
</dbReference>
<dbReference type="RefSeq" id="WP_188700589.1">
    <property type="nucleotide sequence ID" value="NZ_BMMQ01000003.1"/>
</dbReference>
<keyword evidence="3 8" id="KW-0808">Transferase</keyword>
<feature type="transmembrane region" description="Helical" evidence="7">
    <location>
        <begin position="108"/>
        <end position="128"/>
    </location>
</feature>
<dbReference type="CDD" id="cd06853">
    <property type="entry name" value="GT_WecA_like"/>
    <property type="match status" value="1"/>
</dbReference>
<keyword evidence="2" id="KW-1003">Cell membrane</keyword>
<feature type="transmembrane region" description="Helical" evidence="7">
    <location>
        <begin position="354"/>
        <end position="374"/>
    </location>
</feature>
<feature type="transmembrane region" description="Helical" evidence="7">
    <location>
        <begin position="267"/>
        <end position="288"/>
    </location>
</feature>
<keyword evidence="6 7" id="KW-0472">Membrane</keyword>
<dbReference type="InterPro" id="IPR018480">
    <property type="entry name" value="PNAcMuramoyl-5peptid_Trfase_CS"/>
</dbReference>
<feature type="transmembrane region" description="Helical" evidence="7">
    <location>
        <begin position="6"/>
        <end position="27"/>
    </location>
</feature>
<comment type="caution">
    <text evidence="8">The sequence shown here is derived from an EMBL/GenBank/DDBJ whole genome shotgun (WGS) entry which is preliminary data.</text>
</comment>
<feature type="transmembrane region" description="Helical" evidence="7">
    <location>
        <begin position="319"/>
        <end position="342"/>
    </location>
</feature>
<proteinExistence type="predicted"/>
<dbReference type="EMBL" id="BMMQ01000003">
    <property type="protein sequence ID" value="GGO62625.1"/>
    <property type="molecule type" value="Genomic_DNA"/>
</dbReference>
<dbReference type="InterPro" id="IPR000715">
    <property type="entry name" value="Glycosyl_transferase_4"/>
</dbReference>
<dbReference type="PANTHER" id="PTHR22926">
    <property type="entry name" value="PHOSPHO-N-ACETYLMURAMOYL-PENTAPEPTIDE-TRANSFERASE"/>
    <property type="match status" value="1"/>
</dbReference>